<dbReference type="InterPro" id="IPR010618">
    <property type="entry name" value="RPF"/>
</dbReference>
<dbReference type="Gene3D" id="1.10.530.10">
    <property type="match status" value="1"/>
</dbReference>
<protein>
    <submittedName>
        <fullName evidence="5">Transglycosylase family protein</fullName>
    </submittedName>
</protein>
<dbReference type="InterPro" id="IPR023346">
    <property type="entry name" value="Lysozyme-like_dom_sf"/>
</dbReference>
<feature type="region of interest" description="Disordered" evidence="3">
    <location>
        <begin position="88"/>
        <end position="206"/>
    </location>
</feature>
<evidence type="ECO:0000256" key="1">
    <source>
        <dbReference type="ARBA" id="ARBA00010830"/>
    </source>
</evidence>
<feature type="domain" description="Resuscitation-promoting factor core lysozyme-like" evidence="4">
    <location>
        <begin position="9"/>
        <end position="85"/>
    </location>
</feature>
<evidence type="ECO:0000259" key="4">
    <source>
        <dbReference type="Pfam" id="PF06737"/>
    </source>
</evidence>
<feature type="compositionally biased region" description="Pro residues" evidence="3">
    <location>
        <begin position="194"/>
        <end position="206"/>
    </location>
</feature>
<evidence type="ECO:0000256" key="2">
    <source>
        <dbReference type="ARBA" id="ARBA00022801"/>
    </source>
</evidence>
<proteinExistence type="inferred from homology"/>
<evidence type="ECO:0000313" key="6">
    <source>
        <dbReference type="Proteomes" id="UP001432014"/>
    </source>
</evidence>
<evidence type="ECO:0000256" key="3">
    <source>
        <dbReference type="SAM" id="MobiDB-lite"/>
    </source>
</evidence>
<dbReference type="CDD" id="cd13925">
    <property type="entry name" value="RPF"/>
    <property type="match status" value="1"/>
</dbReference>
<name>A0ABZ1W618_9ACTN</name>
<dbReference type="EMBL" id="CP108482">
    <property type="protein sequence ID" value="WUS56239.1"/>
    <property type="molecule type" value="Genomic_DNA"/>
</dbReference>
<feature type="compositionally biased region" description="Acidic residues" evidence="3">
    <location>
        <begin position="96"/>
        <end position="130"/>
    </location>
</feature>
<dbReference type="RefSeq" id="WP_329499142.1">
    <property type="nucleotide sequence ID" value="NZ_CP108460.1"/>
</dbReference>
<organism evidence="5 6">
    <name type="scientific">Kitasatospora herbaricolor</name>
    <dbReference type="NCBI Taxonomy" id="68217"/>
    <lineage>
        <taxon>Bacteria</taxon>
        <taxon>Bacillati</taxon>
        <taxon>Actinomycetota</taxon>
        <taxon>Actinomycetes</taxon>
        <taxon>Kitasatosporales</taxon>
        <taxon>Streptomycetaceae</taxon>
        <taxon>Kitasatospora</taxon>
    </lineage>
</organism>
<keyword evidence="6" id="KW-1185">Reference proteome</keyword>
<sequence>MPGAPVRPAAHDAVWDELAQCESSGDWRADTGNGYYGGLQIWPPTWAEAGGPAFADRPDHATRREQIVVAEQILRMQGWGAWPVCSREIGATTIEPEPEPEPEPGLDLGPDPDPDPDFGPDPALDPDDGQDPGPAPDPSAGSEPAPAPWNDPQSEAAPGQNLDPEPDHERVRGQDRTRAHGRDRAPHRDGVPPAGAPAPVRPAPTP</sequence>
<evidence type="ECO:0000313" key="5">
    <source>
        <dbReference type="EMBL" id="WUS56239.1"/>
    </source>
</evidence>
<comment type="similarity">
    <text evidence="1">Belongs to the transglycosylase family. Rpf subfamily.</text>
</comment>
<keyword evidence="2" id="KW-0378">Hydrolase</keyword>
<gene>
    <name evidence="5" type="ORF">OG469_12290</name>
</gene>
<dbReference type="SUPFAM" id="SSF53955">
    <property type="entry name" value="Lysozyme-like"/>
    <property type="match status" value="1"/>
</dbReference>
<reference evidence="5 6" key="1">
    <citation type="submission" date="2022-10" db="EMBL/GenBank/DDBJ databases">
        <title>The complete genomes of actinobacterial strains from the NBC collection.</title>
        <authorList>
            <person name="Joergensen T.S."/>
            <person name="Alvarez Arevalo M."/>
            <person name="Sterndorff E.B."/>
            <person name="Faurdal D."/>
            <person name="Vuksanovic O."/>
            <person name="Mourched A.-S."/>
            <person name="Charusanti P."/>
            <person name="Shaw S."/>
            <person name="Blin K."/>
            <person name="Weber T."/>
        </authorList>
    </citation>
    <scope>NUCLEOTIDE SEQUENCE [LARGE SCALE GENOMIC DNA]</scope>
    <source>
        <strain evidence="5 6">NBC_01247</strain>
    </source>
</reference>
<dbReference type="Pfam" id="PF06737">
    <property type="entry name" value="Transglycosylas"/>
    <property type="match status" value="1"/>
</dbReference>
<accession>A0ABZ1W618</accession>
<feature type="compositionally biased region" description="Basic and acidic residues" evidence="3">
    <location>
        <begin position="165"/>
        <end position="190"/>
    </location>
</feature>
<dbReference type="Proteomes" id="UP001432014">
    <property type="component" value="Chromosome"/>
</dbReference>